<evidence type="ECO:0000313" key="2">
    <source>
        <dbReference type="Proteomes" id="UP000327013"/>
    </source>
</evidence>
<protein>
    <submittedName>
        <fullName evidence="1">Uncharacterized protein</fullName>
    </submittedName>
</protein>
<dbReference type="AlphaFoldDB" id="A0A5N6QH27"/>
<name>A0A5N6QH27_9ROSI</name>
<evidence type="ECO:0000313" key="1">
    <source>
        <dbReference type="EMBL" id="KAE7997959.1"/>
    </source>
</evidence>
<sequence>MRVAEIMNLIGFNDSVNVLLLHDPTQLIIDSQGSLQRMSNEHRRIILSPLFDLSSAQWEPVAPSSLCWFQSHLKPSVLESSDLSMSEVWSSSPPISVPQPR</sequence>
<reference evidence="1 2" key="1">
    <citation type="submission" date="2019-06" db="EMBL/GenBank/DDBJ databases">
        <title>A chromosomal-level reference genome of Carpinus fangiana (Coryloideae, Betulaceae).</title>
        <authorList>
            <person name="Yang X."/>
            <person name="Wang Z."/>
            <person name="Zhang L."/>
            <person name="Hao G."/>
            <person name="Liu J."/>
            <person name="Yang Y."/>
        </authorList>
    </citation>
    <scope>NUCLEOTIDE SEQUENCE [LARGE SCALE GENOMIC DNA]</scope>
    <source>
        <strain evidence="1">Cfa_2016G</strain>
        <tissue evidence="1">Leaf</tissue>
    </source>
</reference>
<dbReference type="EMBL" id="CM017321">
    <property type="protein sequence ID" value="KAE7997959.1"/>
    <property type="molecule type" value="Genomic_DNA"/>
</dbReference>
<gene>
    <name evidence="1" type="ORF">FH972_002545</name>
</gene>
<proteinExistence type="predicted"/>
<organism evidence="1 2">
    <name type="scientific">Carpinus fangiana</name>
    <dbReference type="NCBI Taxonomy" id="176857"/>
    <lineage>
        <taxon>Eukaryota</taxon>
        <taxon>Viridiplantae</taxon>
        <taxon>Streptophyta</taxon>
        <taxon>Embryophyta</taxon>
        <taxon>Tracheophyta</taxon>
        <taxon>Spermatophyta</taxon>
        <taxon>Magnoliopsida</taxon>
        <taxon>eudicotyledons</taxon>
        <taxon>Gunneridae</taxon>
        <taxon>Pentapetalae</taxon>
        <taxon>rosids</taxon>
        <taxon>fabids</taxon>
        <taxon>Fagales</taxon>
        <taxon>Betulaceae</taxon>
        <taxon>Carpinus</taxon>
    </lineage>
</organism>
<keyword evidence="2" id="KW-1185">Reference proteome</keyword>
<accession>A0A5N6QH27</accession>
<dbReference type="Proteomes" id="UP000327013">
    <property type="component" value="Chromosome 1"/>
</dbReference>